<dbReference type="GO" id="GO:0000149">
    <property type="term" value="F:SNARE binding"/>
    <property type="evidence" value="ECO:0007669"/>
    <property type="project" value="TreeGrafter"/>
</dbReference>
<dbReference type="AlphaFoldDB" id="A0A8T0E3J4"/>
<dbReference type="GO" id="GO:0030276">
    <property type="term" value="F:clathrin binding"/>
    <property type="evidence" value="ECO:0007669"/>
    <property type="project" value="TreeGrafter"/>
</dbReference>
<evidence type="ECO:0000313" key="4">
    <source>
        <dbReference type="Proteomes" id="UP000807504"/>
    </source>
</evidence>
<accession>A0A8T0E3J4</accession>
<proteinExistence type="predicted"/>
<reference evidence="3" key="1">
    <citation type="journal article" date="2020" name="bioRxiv">
        <title>Chromosome-level reference genome of the European wasp spider Argiope bruennichi: a resource for studies on range expansion and evolutionary adaptation.</title>
        <authorList>
            <person name="Sheffer M.M."/>
            <person name="Hoppe A."/>
            <person name="Krehenwinkel H."/>
            <person name="Uhl G."/>
            <person name="Kuss A.W."/>
            <person name="Jensen L."/>
            <person name="Jensen C."/>
            <person name="Gillespie R.G."/>
            <person name="Hoff K.J."/>
            <person name="Prost S."/>
        </authorList>
    </citation>
    <scope>NUCLEOTIDE SEQUENCE</scope>
</reference>
<dbReference type="GO" id="GO:0001786">
    <property type="term" value="F:phosphatidylserine binding"/>
    <property type="evidence" value="ECO:0007669"/>
    <property type="project" value="TreeGrafter"/>
</dbReference>
<protein>
    <submittedName>
        <fullName evidence="3">Synaptotagmin-C like protein</fullName>
    </submittedName>
</protein>
<organism evidence="3 4">
    <name type="scientific">Argiope bruennichi</name>
    <name type="common">Wasp spider</name>
    <name type="synonym">Aranea bruennichi</name>
    <dbReference type="NCBI Taxonomy" id="94029"/>
    <lineage>
        <taxon>Eukaryota</taxon>
        <taxon>Metazoa</taxon>
        <taxon>Ecdysozoa</taxon>
        <taxon>Arthropoda</taxon>
        <taxon>Chelicerata</taxon>
        <taxon>Arachnida</taxon>
        <taxon>Araneae</taxon>
        <taxon>Araneomorphae</taxon>
        <taxon>Entelegynae</taxon>
        <taxon>Araneoidea</taxon>
        <taxon>Araneidae</taxon>
        <taxon>Argiope</taxon>
    </lineage>
</organism>
<sequence length="530" mass="58973">MVPFTRSSTGGNLISSTNLEEVESSFTEIESIAAPEAGGQTFFSSSLSNSAPSLTHSTTVEELKEALSLPFAAEKFKKVPFVSQNSNNLLPSFEQQTGFFAVTPGHETTVDYTATSPTQDTNQVYLYIIISVGIIFFIMSTALLYYLCRCMMRRKKRENQLATITPKSNDPRMAGVRANHPIQFVVPTTIVISENTEESVSETDYSSSGAKTLPIILDRRKKRGFHINPEDLQHGLYVGVKAASDKGTFLGDLGKVGFSLSFNALRNQLTVKLIGASDLPCHFLRTTANPCAKIVLLPDRTTKYMSKVQRNTMNPIFNESFVFSMRRDDLEEKKLKISIYDYDKFSRKCMIGQVVYSVKDSGLANSTSVEAMTGDIWIDLKPETSSQSSNVGEMLFSLSYNPDAANLTLTVLKVRGLTMQYDKGKDLFLYSKVTLYVRRKLVRTKKTPTVLKKPEVEFNSSFDIRVPQHALGEVDLLVTLCEKGPGLAPRKILGRTQVGANCLCDQGLQHWQDMLLSPKSTCAQWHLLCE</sequence>
<dbReference type="GO" id="GO:0070382">
    <property type="term" value="C:exocytic vesicle"/>
    <property type="evidence" value="ECO:0007669"/>
    <property type="project" value="TreeGrafter"/>
</dbReference>
<evidence type="ECO:0000256" key="1">
    <source>
        <dbReference type="SAM" id="Phobius"/>
    </source>
</evidence>
<feature type="transmembrane region" description="Helical" evidence="1">
    <location>
        <begin position="124"/>
        <end position="147"/>
    </location>
</feature>
<dbReference type="GO" id="GO:0005544">
    <property type="term" value="F:calcium-dependent phospholipid binding"/>
    <property type="evidence" value="ECO:0007669"/>
    <property type="project" value="TreeGrafter"/>
</dbReference>
<evidence type="ECO:0000259" key="2">
    <source>
        <dbReference type="PROSITE" id="PS50004"/>
    </source>
</evidence>
<dbReference type="PROSITE" id="PS50004">
    <property type="entry name" value="C2"/>
    <property type="match status" value="2"/>
</dbReference>
<dbReference type="InterPro" id="IPR000008">
    <property type="entry name" value="C2_dom"/>
</dbReference>
<evidence type="ECO:0000313" key="3">
    <source>
        <dbReference type="EMBL" id="KAF8764993.1"/>
    </source>
</evidence>
<dbReference type="SMART" id="SM00239">
    <property type="entry name" value="C2"/>
    <property type="match status" value="2"/>
</dbReference>
<dbReference type="GO" id="GO:0005886">
    <property type="term" value="C:plasma membrane"/>
    <property type="evidence" value="ECO:0007669"/>
    <property type="project" value="TreeGrafter"/>
</dbReference>
<dbReference type="PANTHER" id="PTHR10024">
    <property type="entry name" value="SYNAPTOTAGMIN"/>
    <property type="match status" value="1"/>
</dbReference>
<dbReference type="Proteomes" id="UP000807504">
    <property type="component" value="Unassembled WGS sequence"/>
</dbReference>
<keyword evidence="1" id="KW-1133">Transmembrane helix</keyword>
<dbReference type="GO" id="GO:0017156">
    <property type="term" value="P:calcium-ion regulated exocytosis"/>
    <property type="evidence" value="ECO:0007669"/>
    <property type="project" value="TreeGrafter"/>
</dbReference>
<name>A0A8T0E3J4_ARGBR</name>
<dbReference type="Pfam" id="PF00168">
    <property type="entry name" value="C2"/>
    <property type="match status" value="2"/>
</dbReference>
<gene>
    <name evidence="3" type="ORF">HNY73_023015</name>
</gene>
<reference evidence="3" key="2">
    <citation type="submission" date="2020-06" db="EMBL/GenBank/DDBJ databases">
        <authorList>
            <person name="Sheffer M."/>
        </authorList>
    </citation>
    <scope>NUCLEOTIDE SEQUENCE</scope>
</reference>
<dbReference type="Gene3D" id="2.60.40.150">
    <property type="entry name" value="C2 domain"/>
    <property type="match status" value="2"/>
</dbReference>
<feature type="domain" description="C2" evidence="2">
    <location>
        <begin position="252"/>
        <end position="371"/>
    </location>
</feature>
<dbReference type="SUPFAM" id="SSF49562">
    <property type="entry name" value="C2 domain (Calcium/lipid-binding domain, CaLB)"/>
    <property type="match status" value="2"/>
</dbReference>
<keyword evidence="1" id="KW-0812">Transmembrane</keyword>
<comment type="caution">
    <text evidence="3">The sequence shown here is derived from an EMBL/GenBank/DDBJ whole genome shotgun (WGS) entry which is preliminary data.</text>
</comment>
<feature type="domain" description="C2" evidence="2">
    <location>
        <begin position="390"/>
        <end position="526"/>
    </location>
</feature>
<dbReference type="EMBL" id="JABXBU010002231">
    <property type="protein sequence ID" value="KAF8764993.1"/>
    <property type="molecule type" value="Genomic_DNA"/>
</dbReference>
<dbReference type="InterPro" id="IPR035892">
    <property type="entry name" value="C2_domain_sf"/>
</dbReference>
<keyword evidence="1" id="KW-0472">Membrane</keyword>
<keyword evidence="4" id="KW-1185">Reference proteome</keyword>
<dbReference type="GO" id="GO:0005509">
    <property type="term" value="F:calcium ion binding"/>
    <property type="evidence" value="ECO:0007669"/>
    <property type="project" value="TreeGrafter"/>
</dbReference>